<dbReference type="FunFam" id="3.75.10.10:FF:000004">
    <property type="entry name" value="N(G),N(G)-dimethylarginine dimethylaminohydrolase 1"/>
    <property type="match status" value="1"/>
</dbReference>
<dbReference type="OMA" id="KNVCSMG"/>
<name>D8LT02_ECTSI</name>
<dbReference type="Proteomes" id="UP000002630">
    <property type="component" value="Linkage Group LG06"/>
</dbReference>
<dbReference type="GO" id="GO:0000052">
    <property type="term" value="P:citrulline metabolic process"/>
    <property type="evidence" value="ECO:0007669"/>
    <property type="project" value="TreeGrafter"/>
</dbReference>
<comment type="similarity">
    <text evidence="1">Belongs to the DDAH family.</text>
</comment>
<feature type="active site" description="Proton donor" evidence="3">
    <location>
        <position position="179"/>
    </location>
</feature>
<dbReference type="GO" id="GO:0016597">
    <property type="term" value="F:amino acid binding"/>
    <property type="evidence" value="ECO:0007669"/>
    <property type="project" value="TreeGrafter"/>
</dbReference>
<dbReference type="InterPro" id="IPR033199">
    <property type="entry name" value="DDAH-like"/>
</dbReference>
<dbReference type="Gene3D" id="3.75.10.10">
    <property type="entry name" value="L-arginine/glycine Amidinotransferase, Chain A"/>
    <property type="match status" value="1"/>
</dbReference>
<keyword evidence="2" id="KW-0378">Hydrolase</keyword>
<dbReference type="AlphaFoldDB" id="D8LT02"/>
<gene>
    <name evidence="4" type="ORF">Esi_0078_0074</name>
</gene>
<reference evidence="4 5" key="1">
    <citation type="journal article" date="2010" name="Nature">
        <title>The Ectocarpus genome and the independent evolution of multicellularity in brown algae.</title>
        <authorList>
            <person name="Cock J.M."/>
            <person name="Sterck L."/>
            <person name="Rouze P."/>
            <person name="Scornet D."/>
            <person name="Allen A.E."/>
            <person name="Amoutzias G."/>
            <person name="Anthouard V."/>
            <person name="Artiguenave F."/>
            <person name="Aury J.M."/>
            <person name="Badger J.H."/>
            <person name="Beszteri B."/>
            <person name="Billiau K."/>
            <person name="Bonnet E."/>
            <person name="Bothwell J.H."/>
            <person name="Bowler C."/>
            <person name="Boyen C."/>
            <person name="Brownlee C."/>
            <person name="Carrano C.J."/>
            <person name="Charrier B."/>
            <person name="Cho G.Y."/>
            <person name="Coelho S.M."/>
            <person name="Collen J."/>
            <person name="Corre E."/>
            <person name="Da Silva C."/>
            <person name="Delage L."/>
            <person name="Delaroque N."/>
            <person name="Dittami S.M."/>
            <person name="Doulbeau S."/>
            <person name="Elias M."/>
            <person name="Farnham G."/>
            <person name="Gachon C.M."/>
            <person name="Gschloessl B."/>
            <person name="Heesch S."/>
            <person name="Jabbari K."/>
            <person name="Jubin C."/>
            <person name="Kawai H."/>
            <person name="Kimura K."/>
            <person name="Kloareg B."/>
            <person name="Kupper F.C."/>
            <person name="Lang D."/>
            <person name="Le Bail A."/>
            <person name="Leblanc C."/>
            <person name="Lerouge P."/>
            <person name="Lohr M."/>
            <person name="Lopez P.J."/>
            <person name="Martens C."/>
            <person name="Maumus F."/>
            <person name="Michel G."/>
            <person name="Miranda-Saavedra D."/>
            <person name="Morales J."/>
            <person name="Moreau H."/>
            <person name="Motomura T."/>
            <person name="Nagasato C."/>
            <person name="Napoli C.A."/>
            <person name="Nelson D.R."/>
            <person name="Nyvall-Collen P."/>
            <person name="Peters A.F."/>
            <person name="Pommier C."/>
            <person name="Potin P."/>
            <person name="Poulain J."/>
            <person name="Quesneville H."/>
            <person name="Read B."/>
            <person name="Rensing S.A."/>
            <person name="Ritter A."/>
            <person name="Rousvoal S."/>
            <person name="Samanta M."/>
            <person name="Samson G."/>
            <person name="Schroeder D.C."/>
            <person name="Segurens B."/>
            <person name="Strittmatter M."/>
            <person name="Tonon T."/>
            <person name="Tregear J.W."/>
            <person name="Valentin K."/>
            <person name="von Dassow P."/>
            <person name="Yamagishi T."/>
            <person name="Van de Peer Y."/>
            <person name="Wincker P."/>
        </authorList>
    </citation>
    <scope>NUCLEOTIDE SEQUENCE [LARGE SCALE GENOMIC DNA]</scope>
    <source>
        <strain evidence="5">Ec32 / CCAP1310/4</strain>
    </source>
</reference>
<dbReference type="SUPFAM" id="SSF55909">
    <property type="entry name" value="Pentein"/>
    <property type="match status" value="1"/>
</dbReference>
<sequence length="294" mass="31058">MTAMHLMNSRVIALVRGVPKSFAKAVMDEKSAAALGGKAIDWALASKQHAGYVDALSKIVDSVEALPALEAHPDCPFVEDAVVYARGIAVTLRQGHDSRIGEVDAVREALATNPALKCVKTVHMEDPDARCDGGDVLFTGRHMFVGISERTNKAGAAALAKAFGPSLPVVPVPVAGALHLKSLVSLLRPGVLLFARNDAGQEAVGSMASDVGETAYKAIGVPDQPSANVVSVIHKGQWRGALIQGGRCEESRWLIRKCFTEKEQAKVLEIDYSEMIKPDAALTCCSVLLGGQPA</sequence>
<accession>D8LT02</accession>
<dbReference type="PANTHER" id="PTHR12737:SF9">
    <property type="entry name" value="DIMETHYLARGININASE"/>
    <property type="match status" value="1"/>
</dbReference>
<dbReference type="OrthoDB" id="26679at2759"/>
<dbReference type="STRING" id="2880.D8LT02"/>
<proteinExistence type="inferred from homology"/>
<dbReference type="eggNOG" id="ENOG502QWPA">
    <property type="taxonomic scope" value="Eukaryota"/>
</dbReference>
<evidence type="ECO:0000256" key="2">
    <source>
        <dbReference type="ARBA" id="ARBA00022801"/>
    </source>
</evidence>
<dbReference type="PANTHER" id="PTHR12737">
    <property type="entry name" value="DIMETHYLARGININE DIMETHYLAMINOHYDROLASE"/>
    <property type="match status" value="1"/>
</dbReference>
<keyword evidence="5" id="KW-1185">Reference proteome</keyword>
<dbReference type="GO" id="GO:0045429">
    <property type="term" value="P:positive regulation of nitric oxide biosynthetic process"/>
    <property type="evidence" value="ECO:0007669"/>
    <property type="project" value="TreeGrafter"/>
</dbReference>
<feature type="active site" description="Nucleophile" evidence="3">
    <location>
        <position position="284"/>
    </location>
</feature>
<dbReference type="GO" id="GO:0006525">
    <property type="term" value="P:arginine metabolic process"/>
    <property type="evidence" value="ECO:0007669"/>
    <property type="project" value="TreeGrafter"/>
</dbReference>
<evidence type="ECO:0000313" key="4">
    <source>
        <dbReference type="EMBL" id="CBN75332.1"/>
    </source>
</evidence>
<evidence type="ECO:0000256" key="1">
    <source>
        <dbReference type="ARBA" id="ARBA00008532"/>
    </source>
</evidence>
<dbReference type="GO" id="GO:0016403">
    <property type="term" value="F:dimethylargininase activity"/>
    <property type="evidence" value="ECO:0007669"/>
    <property type="project" value="TreeGrafter"/>
</dbReference>
<dbReference type="EMBL" id="FN649014">
    <property type="protein sequence ID" value="CBN75332.1"/>
    <property type="molecule type" value="Genomic_DNA"/>
</dbReference>
<protein>
    <submittedName>
        <fullName evidence="4">Uncharacterized protein</fullName>
    </submittedName>
</protein>
<evidence type="ECO:0000256" key="3">
    <source>
        <dbReference type="PIRSR" id="PIRSR633199-1"/>
    </source>
</evidence>
<dbReference type="InParanoid" id="D8LT02"/>
<dbReference type="EMBL" id="FN649731">
    <property type="protein sequence ID" value="CBN75332.1"/>
    <property type="molecule type" value="Genomic_DNA"/>
</dbReference>
<evidence type="ECO:0000313" key="5">
    <source>
        <dbReference type="Proteomes" id="UP000002630"/>
    </source>
</evidence>
<organism evidence="4 5">
    <name type="scientific">Ectocarpus siliculosus</name>
    <name type="common">Brown alga</name>
    <name type="synonym">Conferva siliculosa</name>
    <dbReference type="NCBI Taxonomy" id="2880"/>
    <lineage>
        <taxon>Eukaryota</taxon>
        <taxon>Sar</taxon>
        <taxon>Stramenopiles</taxon>
        <taxon>Ochrophyta</taxon>
        <taxon>PX clade</taxon>
        <taxon>Phaeophyceae</taxon>
        <taxon>Ectocarpales</taxon>
        <taxon>Ectocarpaceae</taxon>
        <taxon>Ectocarpus</taxon>
    </lineage>
</organism>